<dbReference type="InterPro" id="IPR022907">
    <property type="entry name" value="VapC_family"/>
</dbReference>
<dbReference type="GO" id="GO:0004540">
    <property type="term" value="F:RNA nuclease activity"/>
    <property type="evidence" value="ECO:0007669"/>
    <property type="project" value="InterPro"/>
</dbReference>
<comment type="cofactor">
    <cofactor evidence="1 8">
        <name>Mg(2+)</name>
        <dbReference type="ChEBI" id="CHEBI:18420"/>
    </cofactor>
</comment>
<dbReference type="PANTHER" id="PTHR33653">
    <property type="entry name" value="RIBONUCLEASE VAPC2"/>
    <property type="match status" value="1"/>
</dbReference>
<evidence type="ECO:0000313" key="11">
    <source>
        <dbReference type="Proteomes" id="UP000198882"/>
    </source>
</evidence>
<evidence type="ECO:0000256" key="5">
    <source>
        <dbReference type="ARBA" id="ARBA00022801"/>
    </source>
</evidence>
<proteinExistence type="inferred from homology"/>
<dbReference type="RefSeq" id="WP_090305314.1">
    <property type="nucleotide sequence ID" value="NZ_FNFE01000002.1"/>
</dbReference>
<evidence type="ECO:0000256" key="8">
    <source>
        <dbReference type="HAMAP-Rule" id="MF_00265"/>
    </source>
</evidence>
<evidence type="ECO:0000256" key="7">
    <source>
        <dbReference type="ARBA" id="ARBA00038093"/>
    </source>
</evidence>
<keyword evidence="8" id="KW-0800">Toxin</keyword>
<keyword evidence="4 8" id="KW-0479">Metal-binding</keyword>
<gene>
    <name evidence="8" type="primary">vapC</name>
    <name evidence="10" type="ORF">SAMN04515672_2064</name>
</gene>
<comment type="function">
    <text evidence="8">Toxic component of a toxin-antitoxin (TA) system. An RNase.</text>
</comment>
<dbReference type="HAMAP" id="MF_00265">
    <property type="entry name" value="VapC_Nob1"/>
    <property type="match status" value="1"/>
</dbReference>
<dbReference type="GO" id="GO:0000287">
    <property type="term" value="F:magnesium ion binding"/>
    <property type="evidence" value="ECO:0007669"/>
    <property type="project" value="UniProtKB-UniRule"/>
</dbReference>
<feature type="binding site" evidence="8">
    <location>
        <position position="103"/>
    </location>
    <ligand>
        <name>Mg(2+)</name>
        <dbReference type="ChEBI" id="CHEBI:18420"/>
    </ligand>
</feature>
<dbReference type="GO" id="GO:0016787">
    <property type="term" value="F:hydrolase activity"/>
    <property type="evidence" value="ECO:0007669"/>
    <property type="project" value="UniProtKB-KW"/>
</dbReference>
<dbReference type="Proteomes" id="UP000198882">
    <property type="component" value="Unassembled WGS sequence"/>
</dbReference>
<evidence type="ECO:0000259" key="9">
    <source>
        <dbReference type="Pfam" id="PF01850"/>
    </source>
</evidence>
<dbReference type="EC" id="3.1.-.-" evidence="8"/>
<evidence type="ECO:0000256" key="2">
    <source>
        <dbReference type="ARBA" id="ARBA00022649"/>
    </source>
</evidence>
<dbReference type="PANTHER" id="PTHR33653:SF1">
    <property type="entry name" value="RIBONUCLEASE VAPC2"/>
    <property type="match status" value="1"/>
</dbReference>
<dbReference type="Pfam" id="PF01850">
    <property type="entry name" value="PIN"/>
    <property type="match status" value="1"/>
</dbReference>
<feature type="binding site" evidence="8">
    <location>
        <position position="7"/>
    </location>
    <ligand>
        <name>Mg(2+)</name>
        <dbReference type="ChEBI" id="CHEBI:18420"/>
    </ligand>
</feature>
<dbReference type="EMBL" id="FNFE01000002">
    <property type="protein sequence ID" value="SDJ99037.1"/>
    <property type="molecule type" value="Genomic_DNA"/>
</dbReference>
<dbReference type="Gene3D" id="3.40.50.1010">
    <property type="entry name" value="5'-nuclease"/>
    <property type="match status" value="1"/>
</dbReference>
<sequence length="136" mass="15288">MTRKLLDTTFLIHYWAGTPAVEDYLDEHEQTTEFVTTPINLKEIVVGRTLQGKFDRTEIHSTFEWVDIVPFGSEHAFHAGELEAELRSTDGHNQDKLNSLTADLLIAAVAKALDIPVVTRNTDDFELLGGVDVETY</sequence>
<accession>A0A1G8Y8N7</accession>
<protein>
    <recommendedName>
        <fullName evidence="8">Ribonuclease VapC</fullName>
        <shortName evidence="8">RNase VapC</shortName>
        <ecNumber evidence="8">3.1.-.-</ecNumber>
    </recommendedName>
    <alternativeName>
        <fullName evidence="8">Putative toxin VapC</fullName>
    </alternativeName>
</protein>
<dbReference type="InterPro" id="IPR002716">
    <property type="entry name" value="PIN_dom"/>
</dbReference>
<dbReference type="OrthoDB" id="147588at2157"/>
<dbReference type="SUPFAM" id="SSF88723">
    <property type="entry name" value="PIN domain-like"/>
    <property type="match status" value="1"/>
</dbReference>
<keyword evidence="5 8" id="KW-0378">Hydrolase</keyword>
<evidence type="ECO:0000256" key="3">
    <source>
        <dbReference type="ARBA" id="ARBA00022722"/>
    </source>
</evidence>
<keyword evidence="6 8" id="KW-0460">Magnesium</keyword>
<evidence type="ECO:0000313" key="10">
    <source>
        <dbReference type="EMBL" id="SDJ99037.1"/>
    </source>
</evidence>
<feature type="domain" description="PIN" evidence="9">
    <location>
        <begin position="5"/>
        <end position="126"/>
    </location>
</feature>
<dbReference type="STRING" id="1095776.SAMN04515672_2064"/>
<dbReference type="InterPro" id="IPR029060">
    <property type="entry name" value="PIN-like_dom_sf"/>
</dbReference>
<keyword evidence="11" id="KW-1185">Reference proteome</keyword>
<keyword evidence="3 8" id="KW-0540">Nuclease</keyword>
<dbReference type="AlphaFoldDB" id="A0A1G8Y8N7"/>
<evidence type="ECO:0000256" key="1">
    <source>
        <dbReference type="ARBA" id="ARBA00001946"/>
    </source>
</evidence>
<dbReference type="GO" id="GO:0090729">
    <property type="term" value="F:toxin activity"/>
    <property type="evidence" value="ECO:0007669"/>
    <property type="project" value="UniProtKB-KW"/>
</dbReference>
<keyword evidence="2 8" id="KW-1277">Toxin-antitoxin system</keyword>
<reference evidence="11" key="1">
    <citation type="submission" date="2016-10" db="EMBL/GenBank/DDBJ databases">
        <authorList>
            <person name="Varghese N."/>
            <person name="Submissions S."/>
        </authorList>
    </citation>
    <scope>NUCLEOTIDE SEQUENCE [LARGE SCALE GENOMIC DNA]</scope>
    <source>
        <strain evidence="11">B4,CECT 8067,JCM 17497</strain>
    </source>
</reference>
<dbReference type="InterPro" id="IPR050556">
    <property type="entry name" value="Type_II_TA_system_RNase"/>
</dbReference>
<name>A0A1G8Y8N7_9EURY</name>
<comment type="similarity">
    <text evidence="7 8">Belongs to the PINc/VapC protein family.</text>
</comment>
<evidence type="ECO:0000256" key="4">
    <source>
        <dbReference type="ARBA" id="ARBA00022723"/>
    </source>
</evidence>
<organism evidence="10 11">
    <name type="scientific">Natronorubrum texcoconense</name>
    <dbReference type="NCBI Taxonomy" id="1095776"/>
    <lineage>
        <taxon>Archaea</taxon>
        <taxon>Methanobacteriati</taxon>
        <taxon>Methanobacteriota</taxon>
        <taxon>Stenosarchaea group</taxon>
        <taxon>Halobacteria</taxon>
        <taxon>Halobacteriales</taxon>
        <taxon>Natrialbaceae</taxon>
        <taxon>Natronorubrum</taxon>
    </lineage>
</organism>
<evidence type="ECO:0000256" key="6">
    <source>
        <dbReference type="ARBA" id="ARBA00022842"/>
    </source>
</evidence>